<keyword evidence="7 10" id="KW-0472">Membrane</keyword>
<evidence type="ECO:0000256" key="8">
    <source>
        <dbReference type="ARBA" id="ARBA00023170"/>
    </source>
</evidence>
<proteinExistence type="inferred from homology"/>
<keyword evidence="5 10" id="KW-0552">Olfaction</keyword>
<gene>
    <name evidence="11" type="ORF">HERILL_LOCUS10776</name>
</gene>
<evidence type="ECO:0000256" key="6">
    <source>
        <dbReference type="ARBA" id="ARBA00022989"/>
    </source>
</evidence>
<dbReference type="Pfam" id="PF02949">
    <property type="entry name" value="7tm_6"/>
    <property type="match status" value="1"/>
</dbReference>
<dbReference type="EMBL" id="LR899012">
    <property type="protein sequence ID" value="CAD7088124.1"/>
    <property type="molecule type" value="Genomic_DNA"/>
</dbReference>
<evidence type="ECO:0000256" key="10">
    <source>
        <dbReference type="RuleBase" id="RU351113"/>
    </source>
</evidence>
<keyword evidence="9 10" id="KW-0807">Transducer</keyword>
<comment type="similarity">
    <text evidence="10">Belongs to the insect chemoreceptor superfamily. Heteromeric odorant receptor channel (TC 1.A.69) family.</text>
</comment>
<dbReference type="OrthoDB" id="7548151at2759"/>
<dbReference type="Proteomes" id="UP000594454">
    <property type="component" value="Chromosome 4"/>
</dbReference>
<evidence type="ECO:0000256" key="4">
    <source>
        <dbReference type="ARBA" id="ARBA00022692"/>
    </source>
</evidence>
<keyword evidence="4 10" id="KW-0812">Transmembrane</keyword>
<evidence type="ECO:0000256" key="1">
    <source>
        <dbReference type="ARBA" id="ARBA00004651"/>
    </source>
</evidence>
<dbReference type="AlphaFoldDB" id="A0A7R8UWW5"/>
<reference evidence="11 12" key="1">
    <citation type="submission" date="2020-11" db="EMBL/GenBank/DDBJ databases">
        <authorList>
            <person name="Wallbank WR R."/>
            <person name="Pardo Diaz C."/>
            <person name="Kozak K."/>
            <person name="Martin S."/>
            <person name="Jiggins C."/>
            <person name="Moest M."/>
            <person name="Warren A I."/>
            <person name="Generalovic N T."/>
            <person name="Byers J.R.P. K."/>
            <person name="Montejo-Kovacevich G."/>
            <person name="Yen C E."/>
        </authorList>
    </citation>
    <scope>NUCLEOTIDE SEQUENCE [LARGE SCALE GENOMIC DNA]</scope>
</reference>
<dbReference type="GO" id="GO:0004984">
    <property type="term" value="F:olfactory receptor activity"/>
    <property type="evidence" value="ECO:0007669"/>
    <property type="project" value="InterPro"/>
</dbReference>
<organism evidence="11 12">
    <name type="scientific">Hermetia illucens</name>
    <name type="common">Black soldier fly</name>
    <dbReference type="NCBI Taxonomy" id="343691"/>
    <lineage>
        <taxon>Eukaryota</taxon>
        <taxon>Metazoa</taxon>
        <taxon>Ecdysozoa</taxon>
        <taxon>Arthropoda</taxon>
        <taxon>Hexapoda</taxon>
        <taxon>Insecta</taxon>
        <taxon>Pterygota</taxon>
        <taxon>Neoptera</taxon>
        <taxon>Endopterygota</taxon>
        <taxon>Diptera</taxon>
        <taxon>Brachycera</taxon>
        <taxon>Stratiomyomorpha</taxon>
        <taxon>Stratiomyidae</taxon>
        <taxon>Hermetiinae</taxon>
        <taxon>Hermetia</taxon>
    </lineage>
</organism>
<accession>A0A7R8UWW5</accession>
<feature type="transmembrane region" description="Helical" evidence="10">
    <location>
        <begin position="36"/>
        <end position="56"/>
    </location>
</feature>
<dbReference type="PANTHER" id="PTHR21137:SF35">
    <property type="entry name" value="ODORANT RECEPTOR 19A-RELATED"/>
    <property type="match status" value="1"/>
</dbReference>
<comment type="caution">
    <text evidence="10">Lacks conserved residue(s) required for the propagation of feature annotation.</text>
</comment>
<comment type="subcellular location">
    <subcellularLocation>
        <location evidence="1 10">Cell membrane</location>
        <topology evidence="1 10">Multi-pass membrane protein</topology>
    </subcellularLocation>
</comment>
<evidence type="ECO:0000256" key="2">
    <source>
        <dbReference type="ARBA" id="ARBA00022475"/>
    </source>
</evidence>
<evidence type="ECO:0000256" key="7">
    <source>
        <dbReference type="ARBA" id="ARBA00023136"/>
    </source>
</evidence>
<name>A0A7R8UWW5_HERIL</name>
<evidence type="ECO:0000256" key="5">
    <source>
        <dbReference type="ARBA" id="ARBA00022725"/>
    </source>
</evidence>
<dbReference type="InterPro" id="IPR004117">
    <property type="entry name" value="7tm6_olfct_rcpt"/>
</dbReference>
<dbReference type="GO" id="GO:0005549">
    <property type="term" value="F:odorant binding"/>
    <property type="evidence" value="ECO:0007669"/>
    <property type="project" value="InterPro"/>
</dbReference>
<keyword evidence="3 10" id="KW-0716">Sensory transduction</keyword>
<keyword evidence="6 10" id="KW-1133">Transmembrane helix</keyword>
<feature type="transmembrane region" description="Helical" evidence="10">
    <location>
        <begin position="68"/>
        <end position="87"/>
    </location>
</feature>
<evidence type="ECO:0000256" key="3">
    <source>
        <dbReference type="ARBA" id="ARBA00022606"/>
    </source>
</evidence>
<dbReference type="PANTHER" id="PTHR21137">
    <property type="entry name" value="ODORANT RECEPTOR"/>
    <property type="match status" value="1"/>
</dbReference>
<keyword evidence="8 10" id="KW-0675">Receptor</keyword>
<evidence type="ECO:0000313" key="11">
    <source>
        <dbReference type="EMBL" id="CAD7088124.1"/>
    </source>
</evidence>
<keyword evidence="12" id="KW-1185">Reference proteome</keyword>
<keyword evidence="2" id="KW-1003">Cell membrane</keyword>
<evidence type="ECO:0000256" key="9">
    <source>
        <dbReference type="ARBA" id="ARBA00023224"/>
    </source>
</evidence>
<dbReference type="InParanoid" id="A0A7R8UWW5"/>
<dbReference type="GO" id="GO:0007165">
    <property type="term" value="P:signal transduction"/>
    <property type="evidence" value="ECO:0007669"/>
    <property type="project" value="UniProtKB-KW"/>
</dbReference>
<feature type="transmembrane region" description="Helical" evidence="10">
    <location>
        <begin position="253"/>
        <end position="276"/>
    </location>
</feature>
<sequence length="365" mass="42002">MGQVDTSKALDFVWLGWMLMGVYPIQSYKIWHTCHLILAVSATNIYSLIVFITQLFYVKDLKYLLDNLPMNVLIIVTTLKFLTVFLTRHEILGIKDSLSKLDKRPLKRSQAENLANLIKFCNRLFIFGFICYEAVDVMAAVNAGFSNRQHLLFEIWLPYDWQATATRYWLTFLYQFITQSALALQSVSSDFSGPIYLMILTAHLENVMARVESLKYDPRKEERENVKELIQCIEDHRVVLNIFDVLQGTVSHIILCQFVATALVLVMIALNYLLFSPNFTEVIALAFFVVAEISQILPCCYYSNKFQSTTDDIVTSIYSCDWYNQTTEFKKTLIIFMQMTQRGKVIVAGKVIPVTMATFTSVCTF</sequence>
<dbReference type="GO" id="GO:0005886">
    <property type="term" value="C:plasma membrane"/>
    <property type="evidence" value="ECO:0007669"/>
    <property type="project" value="UniProtKB-SubCell"/>
</dbReference>
<evidence type="ECO:0000313" key="12">
    <source>
        <dbReference type="Proteomes" id="UP000594454"/>
    </source>
</evidence>
<protein>
    <recommendedName>
        <fullName evidence="10">Odorant receptor</fullName>
    </recommendedName>
</protein>